<accession>A4J4R7</accession>
<dbReference type="AlphaFoldDB" id="A4J4R7"/>
<dbReference type="KEGG" id="drm:Dred_1542"/>
<keyword evidence="2" id="KW-1185">Reference proteome</keyword>
<dbReference type="OrthoDB" id="1807860at2"/>
<organism evidence="1 2">
    <name type="scientific">Desulforamulus reducens (strain ATCC BAA-1160 / DSM 100696 / MI-1)</name>
    <name type="common">Desulfotomaculum reducens</name>
    <dbReference type="NCBI Taxonomy" id="349161"/>
    <lineage>
        <taxon>Bacteria</taxon>
        <taxon>Bacillati</taxon>
        <taxon>Bacillota</taxon>
        <taxon>Clostridia</taxon>
        <taxon>Eubacteriales</taxon>
        <taxon>Peptococcaceae</taxon>
        <taxon>Desulforamulus</taxon>
    </lineage>
</organism>
<gene>
    <name evidence="1" type="ordered locus">Dred_1542</name>
</gene>
<protein>
    <submittedName>
        <fullName evidence="1">N-methylhydantoinase A/acetone carboxylase beta subunit-like protein</fullName>
    </submittedName>
</protein>
<sequence length="436" mass="49518">MNYSISFLIEEKHISGLLAMEDLIIATTRLAYEDLAYALNNGLNQLLKQTFINPQEIKTIFITTDFLNLFGVGKIIKHRIGYIRYLPKITRNNPPLEHSPLAKLIETATVDSFESLEAAIKSMGKKKINLLAINPSFFSWRYLTKQTVSPLVEKHLGPLPIVMGTIFNKIGYTERENLLLTNALLVLGVGQFYDQLAKAMGSLGITAKILTLRSNGMLMTESKARQYPIYTVKAPLAACFLSSEHPFSRYVIKVIEGDKQLVFGMTEKGLPHAPMAPLHCQQVPLKLSHPYTQSIPLPAKQPYDDLREAIKEILASFNMADESLPVVLQVNQRELKTLLFRICQRLYLPVWEAANSSQTGVLVAPICLEHECYLSDYTGPRRSEIQAALWEKLYQELQSENLTSLGEWSKFWDERYIRYLPEQAALIRFGLFSRCK</sequence>
<proteinExistence type="predicted"/>
<dbReference type="HOGENOM" id="CLU_623652_0_0_9"/>
<name>A4J4R7_DESRM</name>
<dbReference type="Proteomes" id="UP000001556">
    <property type="component" value="Chromosome"/>
</dbReference>
<evidence type="ECO:0000313" key="1">
    <source>
        <dbReference type="EMBL" id="ABO50070.1"/>
    </source>
</evidence>
<dbReference type="STRING" id="349161.Dred_1542"/>
<dbReference type="EMBL" id="CP000612">
    <property type="protein sequence ID" value="ABO50070.1"/>
    <property type="molecule type" value="Genomic_DNA"/>
</dbReference>
<dbReference type="RefSeq" id="WP_011877886.1">
    <property type="nucleotide sequence ID" value="NC_009253.1"/>
</dbReference>
<reference evidence="1 2" key="1">
    <citation type="submission" date="2007-03" db="EMBL/GenBank/DDBJ databases">
        <title>Complete sequence of Desulfotomaculum reducens MI-1.</title>
        <authorList>
            <consortium name="US DOE Joint Genome Institute"/>
            <person name="Copeland A."/>
            <person name="Lucas S."/>
            <person name="Lapidus A."/>
            <person name="Barry K."/>
            <person name="Detter J.C."/>
            <person name="Glavina del Rio T."/>
            <person name="Hammon N."/>
            <person name="Israni S."/>
            <person name="Dalin E."/>
            <person name="Tice H."/>
            <person name="Pitluck S."/>
            <person name="Sims D."/>
            <person name="Brettin T."/>
            <person name="Bruce D."/>
            <person name="Han C."/>
            <person name="Tapia R."/>
            <person name="Schmutz J."/>
            <person name="Larimer F."/>
            <person name="Land M."/>
            <person name="Hauser L."/>
            <person name="Kyrpides N."/>
            <person name="Kim E."/>
            <person name="Tebo B.M."/>
            <person name="Richardson P."/>
        </authorList>
    </citation>
    <scope>NUCLEOTIDE SEQUENCE [LARGE SCALE GENOMIC DNA]</scope>
    <source>
        <strain evidence="1 2">MI-1</strain>
    </source>
</reference>
<evidence type="ECO:0000313" key="2">
    <source>
        <dbReference type="Proteomes" id="UP000001556"/>
    </source>
</evidence>
<dbReference type="eggNOG" id="COG0145">
    <property type="taxonomic scope" value="Bacteria"/>
</dbReference>